<organism evidence="2 3">
    <name type="scientific">Periophthalmus magnuspinnatus</name>
    <dbReference type="NCBI Taxonomy" id="409849"/>
    <lineage>
        <taxon>Eukaryota</taxon>
        <taxon>Metazoa</taxon>
        <taxon>Chordata</taxon>
        <taxon>Craniata</taxon>
        <taxon>Vertebrata</taxon>
        <taxon>Euteleostomi</taxon>
        <taxon>Actinopterygii</taxon>
        <taxon>Neopterygii</taxon>
        <taxon>Teleostei</taxon>
        <taxon>Neoteleostei</taxon>
        <taxon>Acanthomorphata</taxon>
        <taxon>Gobiaria</taxon>
        <taxon>Gobiiformes</taxon>
        <taxon>Gobioidei</taxon>
        <taxon>Gobiidae</taxon>
        <taxon>Oxudercinae</taxon>
        <taxon>Periophthalmus</taxon>
    </lineage>
</organism>
<evidence type="ECO:0000313" key="3">
    <source>
        <dbReference type="Proteomes" id="UP000261520"/>
    </source>
</evidence>
<evidence type="ECO:0000313" key="2">
    <source>
        <dbReference type="Ensembl" id="ENSPMGP00000015483.1"/>
    </source>
</evidence>
<evidence type="ECO:0000259" key="1">
    <source>
        <dbReference type="Pfam" id="PF24571"/>
    </source>
</evidence>
<dbReference type="AlphaFoldDB" id="A0A3B4AEJ3"/>
<feature type="domain" description="Cohesin subunit SCC3/SA HEAT-repeats" evidence="1">
    <location>
        <begin position="35"/>
        <end position="66"/>
    </location>
</feature>
<accession>A0A3B4AEJ3</accession>
<keyword evidence="3" id="KW-1185">Reference proteome</keyword>
<proteinExistence type="predicted"/>
<name>A0A3B4AEJ3_9GOBI</name>
<dbReference type="Pfam" id="PF24571">
    <property type="entry name" value="HEAT_SCC3-SA"/>
    <property type="match status" value="1"/>
</dbReference>
<sequence>AGGSRDRQDDGEAVTLFEVITMGRSAMKLHQHVPYLVDSLWDCSSALLKDWPTITSILLQEPPSCPGTSIMQVYVYIIVDKSLCPLVEWTLTLQT</sequence>
<protein>
    <recommendedName>
        <fullName evidence="1">Cohesin subunit SCC3/SA HEAT-repeats domain-containing protein</fullName>
    </recommendedName>
</protein>
<dbReference type="Ensembl" id="ENSPMGT00000016508.1">
    <property type="protein sequence ID" value="ENSPMGP00000015483.1"/>
    <property type="gene ID" value="ENSPMGG00000012686.1"/>
</dbReference>
<reference evidence="2" key="1">
    <citation type="submission" date="2025-08" db="UniProtKB">
        <authorList>
            <consortium name="Ensembl"/>
        </authorList>
    </citation>
    <scope>IDENTIFICATION</scope>
</reference>
<dbReference type="STRING" id="409849.ENSPMGP00000015483"/>
<dbReference type="Proteomes" id="UP000261520">
    <property type="component" value="Unplaced"/>
</dbReference>
<dbReference type="InterPro" id="IPR056396">
    <property type="entry name" value="HEAT_SCC3-SA"/>
</dbReference>
<reference evidence="2" key="2">
    <citation type="submission" date="2025-09" db="UniProtKB">
        <authorList>
            <consortium name="Ensembl"/>
        </authorList>
    </citation>
    <scope>IDENTIFICATION</scope>
</reference>